<evidence type="ECO:0000256" key="1">
    <source>
        <dbReference type="SAM" id="Coils"/>
    </source>
</evidence>
<feature type="coiled-coil region" evidence="1">
    <location>
        <begin position="6"/>
        <end position="33"/>
    </location>
</feature>
<reference evidence="2" key="1">
    <citation type="submission" date="2024-06" db="EMBL/GenBank/DDBJ databases">
        <authorList>
            <person name="Gannavaram S."/>
            <person name="Nemani S."/>
            <person name="Datta M."/>
            <person name="Picchiottino A."/>
            <person name="Mereddy A."/>
            <person name="Gannavaram N."/>
            <person name="Honeycutt C."/>
            <person name="Tran D."/>
            <person name="Choi K."/>
            <person name="Srinivasan K."/>
            <person name="Johnson A."/>
        </authorList>
    </citation>
    <scope>NUCLEOTIDE SEQUENCE</scope>
</reference>
<name>A0AAU8L0N0_9CAUD</name>
<dbReference type="EMBL" id="PP885733">
    <property type="protein sequence ID" value="XCN28317.1"/>
    <property type="molecule type" value="Genomic_DNA"/>
</dbReference>
<keyword evidence="1" id="KW-0175">Coiled coil</keyword>
<sequence length="188" mass="20665">MFLSAKKFMTERIAQLEAQGESAANELALAKRRYEGLTWQDVIIEPPVGMSNGIVRACFVSRKTGFLRADISVDKVSIADIFEEFTVVPTEYIDVATLVAAVKDGSQGRGLVYLHDSERYGVVINAANANPDEVMNVMEDIYWDKVASDAAGQMDPTTKASGTFRVESINIDPVTGDMYFIEDLKAIV</sequence>
<evidence type="ECO:0000313" key="2">
    <source>
        <dbReference type="EMBL" id="XCN28317.1"/>
    </source>
</evidence>
<protein>
    <submittedName>
        <fullName evidence="2">Uncharacterized protein</fullName>
    </submittedName>
</protein>
<organism evidence="2">
    <name type="scientific">Pantoea phage Survivor</name>
    <dbReference type="NCBI Taxonomy" id="3232176"/>
    <lineage>
        <taxon>Viruses</taxon>
        <taxon>Duplodnaviria</taxon>
        <taxon>Heunggongvirae</taxon>
        <taxon>Uroviricota</taxon>
        <taxon>Caudoviricetes</taxon>
    </lineage>
</organism>
<accession>A0AAU8L0N0</accession>
<proteinExistence type="predicted"/>